<sequence>MSVLKRQMTVTIAYVWPVGGTTEAQARGLALHRHMHRCSVCSAQPPPSLLLSCPPDQAGSLLRVLRTAASIITVVMPSGPSPAGIANKCRQESWQQTKGRTAQLWSYLRFGF</sequence>
<dbReference type="AlphaFoldDB" id="A0A0D9ZIH2"/>
<reference evidence="1" key="1">
    <citation type="submission" date="2015-04" db="UniProtKB">
        <authorList>
            <consortium name="EnsemblPlants"/>
        </authorList>
    </citation>
    <scope>IDENTIFICATION</scope>
</reference>
<keyword evidence="2" id="KW-1185">Reference proteome</keyword>
<dbReference type="Gramene" id="OGLUM04G06240.1">
    <property type="protein sequence ID" value="OGLUM04G06240.1"/>
    <property type="gene ID" value="OGLUM04G06240"/>
</dbReference>
<accession>A0A0D9ZIH2</accession>
<reference evidence="1" key="2">
    <citation type="submission" date="2018-05" db="EMBL/GenBank/DDBJ databases">
        <title>OgluRS3 (Oryza glumaepatula Reference Sequence Version 3).</title>
        <authorList>
            <person name="Zhang J."/>
            <person name="Kudrna D."/>
            <person name="Lee S."/>
            <person name="Talag J."/>
            <person name="Welchert J."/>
            <person name="Wing R.A."/>
        </authorList>
    </citation>
    <scope>NUCLEOTIDE SEQUENCE [LARGE SCALE GENOMIC DNA]</scope>
</reference>
<dbReference type="EnsemblPlants" id="OGLUM04G06240.1">
    <property type="protein sequence ID" value="OGLUM04G06240.1"/>
    <property type="gene ID" value="OGLUM04G06240"/>
</dbReference>
<name>A0A0D9ZIH2_9ORYZ</name>
<dbReference type="HOGENOM" id="CLU_2149793_0_0_1"/>
<dbReference type="Proteomes" id="UP000026961">
    <property type="component" value="Chromosome 4"/>
</dbReference>
<organism evidence="1">
    <name type="scientific">Oryza glumipatula</name>
    <dbReference type="NCBI Taxonomy" id="40148"/>
    <lineage>
        <taxon>Eukaryota</taxon>
        <taxon>Viridiplantae</taxon>
        <taxon>Streptophyta</taxon>
        <taxon>Embryophyta</taxon>
        <taxon>Tracheophyta</taxon>
        <taxon>Spermatophyta</taxon>
        <taxon>Magnoliopsida</taxon>
        <taxon>Liliopsida</taxon>
        <taxon>Poales</taxon>
        <taxon>Poaceae</taxon>
        <taxon>BOP clade</taxon>
        <taxon>Oryzoideae</taxon>
        <taxon>Oryzeae</taxon>
        <taxon>Oryzinae</taxon>
        <taxon>Oryza</taxon>
    </lineage>
</organism>
<proteinExistence type="predicted"/>
<evidence type="ECO:0000313" key="2">
    <source>
        <dbReference type="Proteomes" id="UP000026961"/>
    </source>
</evidence>
<evidence type="ECO:0000313" key="1">
    <source>
        <dbReference type="EnsemblPlants" id="OGLUM04G06240.1"/>
    </source>
</evidence>
<protein>
    <submittedName>
        <fullName evidence="1">Uncharacterized protein</fullName>
    </submittedName>
</protein>